<feature type="region of interest" description="Disordered" evidence="1">
    <location>
        <begin position="1"/>
        <end position="55"/>
    </location>
</feature>
<feature type="compositionally biased region" description="Gly residues" evidence="1">
    <location>
        <begin position="24"/>
        <end position="41"/>
    </location>
</feature>
<comment type="caution">
    <text evidence="2">The sequence shown here is derived from an EMBL/GenBank/DDBJ whole genome shotgun (WGS) entry which is preliminary data.</text>
</comment>
<proteinExistence type="predicted"/>
<evidence type="ECO:0000256" key="1">
    <source>
        <dbReference type="SAM" id="MobiDB-lite"/>
    </source>
</evidence>
<gene>
    <name evidence="2" type="ORF">GCM10009838_74800</name>
</gene>
<accession>A0ABN2T529</accession>
<protein>
    <recommendedName>
        <fullName evidence="4">Transcriptional regulator, TetR family</fullName>
    </recommendedName>
</protein>
<feature type="compositionally biased region" description="Low complexity" evidence="1">
    <location>
        <begin position="7"/>
        <end position="20"/>
    </location>
</feature>
<evidence type="ECO:0008006" key="4">
    <source>
        <dbReference type="Google" id="ProtNLM"/>
    </source>
</evidence>
<dbReference type="Proteomes" id="UP001499854">
    <property type="component" value="Unassembled WGS sequence"/>
</dbReference>
<keyword evidence="3" id="KW-1185">Reference proteome</keyword>
<evidence type="ECO:0000313" key="2">
    <source>
        <dbReference type="EMBL" id="GAA1998490.1"/>
    </source>
</evidence>
<dbReference type="EMBL" id="BAAAQM010000062">
    <property type="protein sequence ID" value="GAA1998490.1"/>
    <property type="molecule type" value="Genomic_DNA"/>
</dbReference>
<name>A0ABN2T529_9ACTN</name>
<evidence type="ECO:0000313" key="3">
    <source>
        <dbReference type="Proteomes" id="UP001499854"/>
    </source>
</evidence>
<organism evidence="2 3">
    <name type="scientific">Catenulispora subtropica</name>
    <dbReference type="NCBI Taxonomy" id="450798"/>
    <lineage>
        <taxon>Bacteria</taxon>
        <taxon>Bacillati</taxon>
        <taxon>Actinomycetota</taxon>
        <taxon>Actinomycetes</taxon>
        <taxon>Catenulisporales</taxon>
        <taxon>Catenulisporaceae</taxon>
        <taxon>Catenulispora</taxon>
    </lineage>
</organism>
<dbReference type="InterPro" id="IPR036271">
    <property type="entry name" value="Tet_transcr_reg_TetR-rel_C_sf"/>
</dbReference>
<dbReference type="Gene3D" id="1.10.357.10">
    <property type="entry name" value="Tetracycline Repressor, domain 2"/>
    <property type="match status" value="1"/>
</dbReference>
<reference evidence="2 3" key="1">
    <citation type="journal article" date="2019" name="Int. J. Syst. Evol. Microbiol.">
        <title>The Global Catalogue of Microorganisms (GCM) 10K type strain sequencing project: providing services to taxonomists for standard genome sequencing and annotation.</title>
        <authorList>
            <consortium name="The Broad Institute Genomics Platform"/>
            <consortium name="The Broad Institute Genome Sequencing Center for Infectious Disease"/>
            <person name="Wu L."/>
            <person name="Ma J."/>
        </authorList>
    </citation>
    <scope>NUCLEOTIDE SEQUENCE [LARGE SCALE GENOMIC DNA]</scope>
    <source>
        <strain evidence="2 3">JCM 16013</strain>
    </source>
</reference>
<sequence>MTDRVTAGAGPVAEQAAGPAACPPGGGDAGGRGGRGGPGGRGRARSRGRPGGRGAEAELAQVVDGIYAFVEADRTILRLFARCSADLPELAQWYYVDTRCGLLDMLAAYLHARIDAGLLRPVPDVPIAARFITETIAWSAMHRHGDPDSATLGDEDCRRTVRDLVTASFLPRGPVEG</sequence>
<dbReference type="SUPFAM" id="SSF48498">
    <property type="entry name" value="Tetracyclin repressor-like, C-terminal domain"/>
    <property type="match status" value="1"/>
</dbReference>